<dbReference type="CDD" id="cd00037">
    <property type="entry name" value="CLECT"/>
    <property type="match status" value="1"/>
</dbReference>
<dbReference type="EMBL" id="FN653425">
    <property type="protein sequence ID" value="CBY15114.1"/>
    <property type="molecule type" value="Genomic_DNA"/>
</dbReference>
<dbReference type="Proteomes" id="UP000001307">
    <property type="component" value="Unassembled WGS sequence"/>
</dbReference>
<evidence type="ECO:0000259" key="1">
    <source>
        <dbReference type="PROSITE" id="PS50041"/>
    </source>
</evidence>
<dbReference type="AlphaFoldDB" id="E4XZQ2"/>
<sequence length="248" mass="27750">MKLFSLFGFCVQANNFQRDDKIATTAKIETETNATIILSSTKETTTTVTETTTVSSGTCKIPEPTLWGDPATDCLGFGEECKIDEIYADQFQAYARVPGASETDKPTWETAIKYCKSIDMDLATVADDEEYAILREYVKQYDRCMWKGTEVGSTFWYIGLARDHATAPFKWRHTLQSGESKHCPIQQFGAGKAYWAANNPPGSNSGDMERNCVYMLSGKDGNKDQAYTAARCDYNENYAIQFVCQTSF</sequence>
<evidence type="ECO:0000313" key="2">
    <source>
        <dbReference type="EMBL" id="CBY15114.1"/>
    </source>
</evidence>
<gene>
    <name evidence="2" type="ORF">GSOID_T00012006001</name>
</gene>
<name>E4XZQ2_OIKDI</name>
<accession>E4XZQ2</accession>
<protein>
    <recommendedName>
        <fullName evidence="1">C-type lectin domain-containing protein</fullName>
    </recommendedName>
</protein>
<dbReference type="InParanoid" id="E4XZQ2"/>
<evidence type="ECO:0000313" key="3">
    <source>
        <dbReference type="Proteomes" id="UP000001307"/>
    </source>
</evidence>
<feature type="domain" description="C-type lectin" evidence="1">
    <location>
        <begin position="107"/>
        <end position="241"/>
    </location>
</feature>
<dbReference type="OrthoDB" id="10426173at2759"/>
<dbReference type="Pfam" id="PF00059">
    <property type="entry name" value="Lectin_C"/>
    <property type="match status" value="1"/>
</dbReference>
<dbReference type="InterPro" id="IPR016187">
    <property type="entry name" value="CTDL_fold"/>
</dbReference>
<dbReference type="InterPro" id="IPR016186">
    <property type="entry name" value="C-type_lectin-like/link_sf"/>
</dbReference>
<dbReference type="Gene3D" id="3.10.100.10">
    <property type="entry name" value="Mannose-Binding Protein A, subunit A"/>
    <property type="match status" value="1"/>
</dbReference>
<reference evidence="2" key="1">
    <citation type="journal article" date="2010" name="Science">
        <title>Plasticity of animal genome architecture unmasked by rapid evolution of a pelagic tunicate.</title>
        <authorList>
            <person name="Denoeud F."/>
            <person name="Henriet S."/>
            <person name="Mungpakdee S."/>
            <person name="Aury J.M."/>
            <person name="Da Silva C."/>
            <person name="Brinkmann H."/>
            <person name="Mikhaleva J."/>
            <person name="Olsen L.C."/>
            <person name="Jubin C."/>
            <person name="Canestro C."/>
            <person name="Bouquet J.M."/>
            <person name="Danks G."/>
            <person name="Poulain J."/>
            <person name="Campsteijn C."/>
            <person name="Adamski M."/>
            <person name="Cross I."/>
            <person name="Yadetie F."/>
            <person name="Muffato M."/>
            <person name="Louis A."/>
            <person name="Butcher S."/>
            <person name="Tsagkogeorga G."/>
            <person name="Konrad A."/>
            <person name="Singh S."/>
            <person name="Jensen M.F."/>
            <person name="Cong E.H."/>
            <person name="Eikeseth-Otteraa H."/>
            <person name="Noel B."/>
            <person name="Anthouard V."/>
            <person name="Porcel B.M."/>
            <person name="Kachouri-Lafond R."/>
            <person name="Nishino A."/>
            <person name="Ugolini M."/>
            <person name="Chourrout P."/>
            <person name="Nishida H."/>
            <person name="Aasland R."/>
            <person name="Huzurbazar S."/>
            <person name="Westhof E."/>
            <person name="Delsuc F."/>
            <person name="Lehrach H."/>
            <person name="Reinhardt R."/>
            <person name="Weissenbach J."/>
            <person name="Roy S.W."/>
            <person name="Artiguenave F."/>
            <person name="Postlethwait J.H."/>
            <person name="Manak J.R."/>
            <person name="Thompson E.M."/>
            <person name="Jaillon O."/>
            <person name="Du Pasquier L."/>
            <person name="Boudinot P."/>
            <person name="Liberles D.A."/>
            <person name="Volff J.N."/>
            <person name="Philippe H."/>
            <person name="Lenhard B."/>
            <person name="Roest Crollius H."/>
            <person name="Wincker P."/>
            <person name="Chourrout D."/>
        </authorList>
    </citation>
    <scope>NUCLEOTIDE SEQUENCE [LARGE SCALE GENOMIC DNA]</scope>
</reference>
<dbReference type="PROSITE" id="PS50041">
    <property type="entry name" value="C_TYPE_LECTIN_2"/>
    <property type="match status" value="1"/>
</dbReference>
<keyword evidence="3" id="KW-1185">Reference proteome</keyword>
<proteinExistence type="predicted"/>
<organism evidence="2">
    <name type="scientific">Oikopleura dioica</name>
    <name type="common">Tunicate</name>
    <dbReference type="NCBI Taxonomy" id="34765"/>
    <lineage>
        <taxon>Eukaryota</taxon>
        <taxon>Metazoa</taxon>
        <taxon>Chordata</taxon>
        <taxon>Tunicata</taxon>
        <taxon>Appendicularia</taxon>
        <taxon>Copelata</taxon>
        <taxon>Oikopleuridae</taxon>
        <taxon>Oikopleura</taxon>
    </lineage>
</organism>
<dbReference type="SUPFAM" id="SSF56436">
    <property type="entry name" value="C-type lectin-like"/>
    <property type="match status" value="1"/>
</dbReference>
<dbReference type="InterPro" id="IPR001304">
    <property type="entry name" value="C-type_lectin-like"/>
</dbReference>